<name>A0A3D8RYH1_9EURO</name>
<evidence type="ECO:0000313" key="3">
    <source>
        <dbReference type="Proteomes" id="UP000256690"/>
    </source>
</evidence>
<feature type="region of interest" description="Disordered" evidence="1">
    <location>
        <begin position="1"/>
        <end position="42"/>
    </location>
</feature>
<dbReference type="OrthoDB" id="265717at2759"/>
<keyword evidence="3" id="KW-1185">Reference proteome</keyword>
<protein>
    <submittedName>
        <fullName evidence="2">Uncharacterized protein</fullName>
    </submittedName>
</protein>
<evidence type="ECO:0000256" key="1">
    <source>
        <dbReference type="SAM" id="MobiDB-lite"/>
    </source>
</evidence>
<feature type="compositionally biased region" description="Polar residues" evidence="1">
    <location>
        <begin position="10"/>
        <end position="22"/>
    </location>
</feature>
<gene>
    <name evidence="2" type="ORF">DSM5745_05756</name>
</gene>
<accession>A0A3D8RYH1</accession>
<dbReference type="AlphaFoldDB" id="A0A3D8RYH1"/>
<dbReference type="EMBL" id="PVWQ01000006">
    <property type="protein sequence ID" value="RDW78904.1"/>
    <property type="molecule type" value="Genomic_DNA"/>
</dbReference>
<evidence type="ECO:0000313" key="2">
    <source>
        <dbReference type="EMBL" id="RDW78904.1"/>
    </source>
</evidence>
<dbReference type="GeneID" id="38116126"/>
<proteinExistence type="predicted"/>
<dbReference type="Proteomes" id="UP000256690">
    <property type="component" value="Unassembled WGS sequence"/>
</dbReference>
<organism evidence="2 3">
    <name type="scientific">Aspergillus mulundensis</name>
    <dbReference type="NCBI Taxonomy" id="1810919"/>
    <lineage>
        <taxon>Eukaryota</taxon>
        <taxon>Fungi</taxon>
        <taxon>Dikarya</taxon>
        <taxon>Ascomycota</taxon>
        <taxon>Pezizomycotina</taxon>
        <taxon>Eurotiomycetes</taxon>
        <taxon>Eurotiomycetidae</taxon>
        <taxon>Eurotiales</taxon>
        <taxon>Aspergillaceae</taxon>
        <taxon>Aspergillus</taxon>
        <taxon>Aspergillus subgen. Nidulantes</taxon>
    </lineage>
</organism>
<comment type="caution">
    <text evidence="2">The sequence shown here is derived from an EMBL/GenBank/DDBJ whole genome shotgun (WGS) entry which is preliminary data.</text>
</comment>
<dbReference type="RefSeq" id="XP_026603604.1">
    <property type="nucleotide sequence ID" value="XM_026747772.1"/>
</dbReference>
<sequence>MSTLRIKPSMESSSTPSDTEMTGNAPAPAPAPAAIPTDEDTTTTEFHSCFAGEIIHVQSLKNFNATLLVTDNASRTYRVTFPLPTHIPDTGRGADPLPFLKRGLAILVAGAVDRELDGDVDVDVEREIEVPDWRRVKKCQDTAIEEGHRYDCKVMRDPDMLAYFRDECESLEDHRFQSMALHTEMRLEEYSDINIAMFNVEDWAEMDAFYGLSEWTGHH</sequence>
<reference evidence="2 3" key="1">
    <citation type="journal article" date="2018" name="IMA Fungus">
        <title>IMA Genome-F 9: Draft genome sequence of Annulohypoxylon stygium, Aspergillus mulundensis, Berkeleyomyces basicola (syn. Thielaviopsis basicola), Ceratocystis smalleyi, two Cercospora beticola strains, Coleophoma cylindrospora, Fusarium fracticaudum, Phialophora cf. hyalina, and Morchella septimelata.</title>
        <authorList>
            <person name="Wingfield B.D."/>
            <person name="Bills G.F."/>
            <person name="Dong Y."/>
            <person name="Huang W."/>
            <person name="Nel W.J."/>
            <person name="Swalarsk-Parry B.S."/>
            <person name="Vaghefi N."/>
            <person name="Wilken P.M."/>
            <person name="An Z."/>
            <person name="de Beer Z.W."/>
            <person name="De Vos L."/>
            <person name="Chen L."/>
            <person name="Duong T.A."/>
            <person name="Gao Y."/>
            <person name="Hammerbacher A."/>
            <person name="Kikkert J.R."/>
            <person name="Li Y."/>
            <person name="Li H."/>
            <person name="Li K."/>
            <person name="Li Q."/>
            <person name="Liu X."/>
            <person name="Ma X."/>
            <person name="Naidoo K."/>
            <person name="Pethybridge S.J."/>
            <person name="Sun J."/>
            <person name="Steenkamp E.T."/>
            <person name="van der Nest M.A."/>
            <person name="van Wyk S."/>
            <person name="Wingfield M.J."/>
            <person name="Xiong C."/>
            <person name="Yue Q."/>
            <person name="Zhang X."/>
        </authorList>
    </citation>
    <scope>NUCLEOTIDE SEQUENCE [LARGE SCALE GENOMIC DNA]</scope>
    <source>
        <strain evidence="2 3">DSM 5745</strain>
    </source>
</reference>